<evidence type="ECO:0000256" key="4">
    <source>
        <dbReference type="ARBA" id="ARBA00022989"/>
    </source>
</evidence>
<feature type="transmembrane region" description="Helical" evidence="6">
    <location>
        <begin position="105"/>
        <end position="127"/>
    </location>
</feature>
<dbReference type="CDD" id="cd16015">
    <property type="entry name" value="LTA_synthase"/>
    <property type="match status" value="1"/>
</dbReference>
<keyword evidence="5 6" id="KW-0472">Membrane</keyword>
<dbReference type="InterPro" id="IPR050448">
    <property type="entry name" value="OpgB/LTA_synthase_biosynth"/>
</dbReference>
<evidence type="ECO:0000313" key="8">
    <source>
        <dbReference type="EMBL" id="MPM49017.1"/>
    </source>
</evidence>
<dbReference type="AlphaFoldDB" id="A0A645A7H8"/>
<keyword evidence="3 6" id="KW-0812">Transmembrane</keyword>
<dbReference type="InterPro" id="IPR000917">
    <property type="entry name" value="Sulfatase_N"/>
</dbReference>
<evidence type="ECO:0000256" key="6">
    <source>
        <dbReference type="SAM" id="Phobius"/>
    </source>
</evidence>
<gene>
    <name evidence="8" type="ORF">SDC9_95745</name>
</gene>
<protein>
    <recommendedName>
        <fullName evidence="7">Sulfatase N-terminal domain-containing protein</fullName>
    </recommendedName>
</protein>
<feature type="transmembrane region" description="Helical" evidence="6">
    <location>
        <begin position="53"/>
        <end position="75"/>
    </location>
</feature>
<name>A0A645A7H8_9ZZZZ</name>
<evidence type="ECO:0000256" key="2">
    <source>
        <dbReference type="ARBA" id="ARBA00022475"/>
    </source>
</evidence>
<dbReference type="Pfam" id="PF00884">
    <property type="entry name" value="Sulfatase"/>
    <property type="match status" value="1"/>
</dbReference>
<evidence type="ECO:0000259" key="7">
    <source>
        <dbReference type="Pfam" id="PF00884"/>
    </source>
</evidence>
<dbReference type="SUPFAM" id="SSF53649">
    <property type="entry name" value="Alkaline phosphatase-like"/>
    <property type="match status" value="1"/>
</dbReference>
<dbReference type="EMBL" id="VSSQ01012349">
    <property type="protein sequence ID" value="MPM49017.1"/>
    <property type="molecule type" value="Genomic_DNA"/>
</dbReference>
<organism evidence="8">
    <name type="scientific">bioreactor metagenome</name>
    <dbReference type="NCBI Taxonomy" id="1076179"/>
    <lineage>
        <taxon>unclassified sequences</taxon>
        <taxon>metagenomes</taxon>
        <taxon>ecological metagenomes</taxon>
    </lineage>
</organism>
<dbReference type="InterPro" id="IPR017850">
    <property type="entry name" value="Alkaline_phosphatase_core_sf"/>
</dbReference>
<accession>A0A645A7H8</accession>
<evidence type="ECO:0000256" key="3">
    <source>
        <dbReference type="ARBA" id="ARBA00022692"/>
    </source>
</evidence>
<feature type="transmembrane region" description="Helical" evidence="6">
    <location>
        <begin position="139"/>
        <end position="159"/>
    </location>
</feature>
<feature type="transmembrane region" description="Helical" evidence="6">
    <location>
        <begin position="24"/>
        <end position="46"/>
    </location>
</feature>
<proteinExistence type="predicted"/>
<keyword evidence="4 6" id="KW-1133">Transmembrane helix</keyword>
<dbReference type="Gene3D" id="3.40.720.10">
    <property type="entry name" value="Alkaline Phosphatase, subunit A"/>
    <property type="match status" value="1"/>
</dbReference>
<reference evidence="8" key="1">
    <citation type="submission" date="2019-08" db="EMBL/GenBank/DDBJ databases">
        <authorList>
            <person name="Kucharzyk K."/>
            <person name="Murdoch R.W."/>
            <person name="Higgins S."/>
            <person name="Loffler F."/>
        </authorList>
    </citation>
    <scope>NUCLEOTIDE SEQUENCE</scope>
</reference>
<keyword evidence="2" id="KW-1003">Cell membrane</keyword>
<evidence type="ECO:0000256" key="5">
    <source>
        <dbReference type="ARBA" id="ARBA00023136"/>
    </source>
</evidence>
<dbReference type="PANTHER" id="PTHR47371:SF3">
    <property type="entry name" value="PHOSPHOGLYCEROL TRANSFERASE I"/>
    <property type="match status" value="1"/>
</dbReference>
<feature type="domain" description="Sulfatase N-terminal" evidence="7">
    <location>
        <begin position="249"/>
        <end position="531"/>
    </location>
</feature>
<comment type="subcellular location">
    <subcellularLocation>
        <location evidence="1">Cell membrane</location>
        <topology evidence="1">Multi-pass membrane protein</topology>
    </subcellularLocation>
</comment>
<sequence>MADASIKEIEEALWYGFRISLKTAGIVALSSAILATIPNLVFVTWWAERIRKIWSSICIVVFTFAFVARIPYYTIFNSGYNLMLLNGAKDDWHAIYDTAVSQYQLWPRLLGVAIISSILIAILRTLLITRTWLPRNHRGIIVFSTVLILPVFMLIIRFGGSYSYANSIHWENAAKMNSNVLNEAILDDGQAIYRGYSMYKRLEKATNVNITASELKEKIALLGGNPSAATVEEAFTKKAEGPRLQKQPQNVIFILGENYALWPFLPSYKNLGLVQYGEKFLNSDKSASIQNFVPNAGGTIGSVEGMVTGFPEASLYTNYQEETYKTTYASGIGNVMKKLGYKTCFWYGGFGSWQNIKKFSLSQGFDEYHGADEFEVAGGNSWGVTDGELFAEISNYMKKNHNEKTFHFILTTSNHPPFTIDVDSLGFKRQDIENKLPNTIDKKKSTLDQLGHIWYADQMMGKFVENTEQAYPDTLFVLTGDHAERFSFAKEESNQANFAVPCIFYGIGVEKNWFSKNIAGSHMQIIPTLVEMIAPAGFQYVSLLPSFYDKNAIYGFNRRLWTFDGKLGMLQNLDQAYLQQAQIEYFSSVPDAAKLVGAWRVKKGNNIN</sequence>
<dbReference type="PANTHER" id="PTHR47371">
    <property type="entry name" value="LIPOTEICHOIC ACID SYNTHASE"/>
    <property type="match status" value="1"/>
</dbReference>
<dbReference type="GO" id="GO:0005886">
    <property type="term" value="C:plasma membrane"/>
    <property type="evidence" value="ECO:0007669"/>
    <property type="project" value="UniProtKB-SubCell"/>
</dbReference>
<evidence type="ECO:0000256" key="1">
    <source>
        <dbReference type="ARBA" id="ARBA00004651"/>
    </source>
</evidence>
<comment type="caution">
    <text evidence="8">The sequence shown here is derived from an EMBL/GenBank/DDBJ whole genome shotgun (WGS) entry which is preliminary data.</text>
</comment>